<feature type="domain" description="HTH bat-type" evidence="3">
    <location>
        <begin position="157"/>
        <end position="209"/>
    </location>
</feature>
<evidence type="ECO:0000259" key="3">
    <source>
        <dbReference type="Pfam" id="PF04967"/>
    </source>
</evidence>
<reference evidence="5" key="1">
    <citation type="submission" date="2016-10" db="EMBL/GenBank/DDBJ databases">
        <authorList>
            <person name="Varghese N."/>
            <person name="Submissions S."/>
        </authorList>
    </citation>
    <scope>NUCLEOTIDE SEQUENCE [LARGE SCALE GENOMIC DNA]</scope>
    <source>
        <strain evidence="5">CGMCC 1.10118</strain>
    </source>
</reference>
<keyword evidence="5" id="KW-1185">Reference proteome</keyword>
<dbReference type="Pfam" id="PF04967">
    <property type="entry name" value="HTH_10"/>
    <property type="match status" value="1"/>
</dbReference>
<keyword evidence="2" id="KW-0804">Transcription</keyword>
<evidence type="ECO:0000313" key="5">
    <source>
        <dbReference type="Proteomes" id="UP000199170"/>
    </source>
</evidence>
<dbReference type="Proteomes" id="UP000199170">
    <property type="component" value="Unassembled WGS sequence"/>
</dbReference>
<dbReference type="InterPro" id="IPR007050">
    <property type="entry name" value="HTH_bacterioopsin"/>
</dbReference>
<gene>
    <name evidence="4" type="ORF">SAMN04487946_11024</name>
</gene>
<dbReference type="InterPro" id="IPR013324">
    <property type="entry name" value="RNA_pol_sigma_r3/r4-like"/>
</dbReference>
<protein>
    <submittedName>
        <fullName evidence="4">HTH DNA binding domain-containing protein</fullName>
    </submittedName>
</protein>
<proteinExistence type="predicted"/>
<organism evidence="4 5">
    <name type="scientific">Halobellus clavatus</name>
    <dbReference type="NCBI Taxonomy" id="660517"/>
    <lineage>
        <taxon>Archaea</taxon>
        <taxon>Methanobacteriati</taxon>
        <taxon>Methanobacteriota</taxon>
        <taxon>Stenosarchaea group</taxon>
        <taxon>Halobacteria</taxon>
        <taxon>Halobacteriales</taxon>
        <taxon>Haloferacaceae</taxon>
        <taxon>Halobellus</taxon>
    </lineage>
</organism>
<name>A0A1H3IJR2_9EURY</name>
<dbReference type="PANTHER" id="PTHR34236">
    <property type="entry name" value="DIMETHYL SULFOXIDE REDUCTASE TRANSCRIPTIONAL ACTIVATOR"/>
    <property type="match status" value="1"/>
</dbReference>
<dbReference type="EMBL" id="FNPB01000010">
    <property type="protein sequence ID" value="SDY27625.1"/>
    <property type="molecule type" value="Genomic_DNA"/>
</dbReference>
<evidence type="ECO:0000256" key="2">
    <source>
        <dbReference type="ARBA" id="ARBA00023163"/>
    </source>
</evidence>
<dbReference type="PANTHER" id="PTHR34236:SF1">
    <property type="entry name" value="DIMETHYL SULFOXIDE REDUCTASE TRANSCRIPTIONAL ACTIVATOR"/>
    <property type="match status" value="1"/>
</dbReference>
<dbReference type="SUPFAM" id="SSF88659">
    <property type="entry name" value="Sigma3 and sigma4 domains of RNA polymerase sigma factors"/>
    <property type="match status" value="1"/>
</dbReference>
<keyword evidence="1" id="KW-0805">Transcription regulation</keyword>
<dbReference type="InterPro" id="IPR036388">
    <property type="entry name" value="WH-like_DNA-bd_sf"/>
</dbReference>
<dbReference type="Gene3D" id="1.10.10.10">
    <property type="entry name" value="Winged helix-like DNA-binding domain superfamily/Winged helix DNA-binding domain"/>
    <property type="match status" value="1"/>
</dbReference>
<evidence type="ECO:0000313" key="4">
    <source>
        <dbReference type="EMBL" id="SDY27625.1"/>
    </source>
</evidence>
<dbReference type="AlphaFoldDB" id="A0A1H3IJR2"/>
<dbReference type="RefSeq" id="WP_139175779.1">
    <property type="nucleotide sequence ID" value="NZ_FNPB01000010.1"/>
</dbReference>
<evidence type="ECO:0000256" key="1">
    <source>
        <dbReference type="ARBA" id="ARBA00023015"/>
    </source>
</evidence>
<sequence length="217" mass="24685">MPIIAKVYFSHPDMALANVISSFPDTNIRVLQEVSTDPVSDNSFFVVETEQTEALERELSADHTVEEAQRVSSYEDWPVYSIRFTPETLLLGSVVTEQNGFALDAYQYEGGWIERWQLPDRESLQSVWEYANDQSFDFDIHKVYQISESNGQDDTTITDKQRTALLYAYDNGYFEKPRGTTLEEIADALDISTTAASGRIYRGMKNLIESSMKDLSS</sequence>
<dbReference type="OrthoDB" id="156233at2157"/>
<accession>A0A1H3IJR2</accession>